<name>A0ABT1R513_9HYPH</name>
<proteinExistence type="predicted"/>
<dbReference type="RefSeq" id="WP_256116508.1">
    <property type="nucleotide sequence ID" value="NZ_WHSB02000003.1"/>
</dbReference>
<dbReference type="Pfam" id="PF12802">
    <property type="entry name" value="MarR_2"/>
    <property type="match status" value="1"/>
</dbReference>
<dbReference type="PANTHER" id="PTHR33164">
    <property type="entry name" value="TRANSCRIPTIONAL REGULATOR, MARR FAMILY"/>
    <property type="match status" value="1"/>
</dbReference>
<gene>
    <name evidence="2" type="ORF">GB927_009540</name>
</gene>
<dbReference type="InterPro" id="IPR036388">
    <property type="entry name" value="WH-like_DNA-bd_sf"/>
</dbReference>
<evidence type="ECO:0000313" key="2">
    <source>
        <dbReference type="EMBL" id="MCQ4630277.1"/>
    </source>
</evidence>
<dbReference type="Proteomes" id="UP000996601">
    <property type="component" value="Unassembled WGS sequence"/>
</dbReference>
<dbReference type="PRINTS" id="PR00598">
    <property type="entry name" value="HTHMARR"/>
</dbReference>
<dbReference type="InterPro" id="IPR039422">
    <property type="entry name" value="MarR/SlyA-like"/>
</dbReference>
<accession>A0ABT1R513</accession>
<dbReference type="SUPFAM" id="SSF46785">
    <property type="entry name" value="Winged helix' DNA-binding domain"/>
    <property type="match status" value="1"/>
</dbReference>
<dbReference type="PROSITE" id="PS50995">
    <property type="entry name" value="HTH_MARR_2"/>
    <property type="match status" value="1"/>
</dbReference>
<dbReference type="InterPro" id="IPR036390">
    <property type="entry name" value="WH_DNA-bd_sf"/>
</dbReference>
<evidence type="ECO:0000259" key="1">
    <source>
        <dbReference type="PROSITE" id="PS50995"/>
    </source>
</evidence>
<sequence length="155" mass="17485">MEKISQTYESSIADVLEASAVAQSVVHQLRRAHGQFVHRFLHHFSRVDLRPAEFCVLALIAERPGRKQSEIATALGIQRANFVALMNDLESRCLTERRSAPNDRRSYALYLTPAGQHLLADARRAEADFEADCLERLGSPRAREQFLTLLSRLIG</sequence>
<organism evidence="2 3">
    <name type="scientific">Shinella lacus</name>
    <dbReference type="NCBI Taxonomy" id="2654216"/>
    <lineage>
        <taxon>Bacteria</taxon>
        <taxon>Pseudomonadati</taxon>
        <taxon>Pseudomonadota</taxon>
        <taxon>Alphaproteobacteria</taxon>
        <taxon>Hyphomicrobiales</taxon>
        <taxon>Rhizobiaceae</taxon>
        <taxon>Shinella</taxon>
    </lineage>
</organism>
<comment type="caution">
    <text evidence="2">The sequence shown here is derived from an EMBL/GenBank/DDBJ whole genome shotgun (WGS) entry which is preliminary data.</text>
</comment>
<evidence type="ECO:0000313" key="3">
    <source>
        <dbReference type="Proteomes" id="UP000996601"/>
    </source>
</evidence>
<reference evidence="2" key="1">
    <citation type="submission" date="2021-07" db="EMBL/GenBank/DDBJ databases">
        <title>Shinella sp. nov., a novel member of the genus Shinella from water.</title>
        <authorList>
            <person name="Deng Y."/>
        </authorList>
    </citation>
    <scope>NUCLEOTIDE SEQUENCE</scope>
    <source>
        <strain evidence="2">CPCC 100929</strain>
    </source>
</reference>
<keyword evidence="3" id="KW-1185">Reference proteome</keyword>
<feature type="domain" description="HTH marR-type" evidence="1">
    <location>
        <begin position="19"/>
        <end position="155"/>
    </location>
</feature>
<dbReference type="Gene3D" id="1.10.10.10">
    <property type="entry name" value="Winged helix-like DNA-binding domain superfamily/Winged helix DNA-binding domain"/>
    <property type="match status" value="1"/>
</dbReference>
<protein>
    <submittedName>
        <fullName evidence="2">MarR family winged helix-turn-helix transcriptional regulator</fullName>
    </submittedName>
</protein>
<dbReference type="EMBL" id="WHSB02000003">
    <property type="protein sequence ID" value="MCQ4630277.1"/>
    <property type="molecule type" value="Genomic_DNA"/>
</dbReference>
<dbReference type="InterPro" id="IPR000835">
    <property type="entry name" value="HTH_MarR-typ"/>
</dbReference>
<dbReference type="SMART" id="SM00347">
    <property type="entry name" value="HTH_MARR"/>
    <property type="match status" value="1"/>
</dbReference>
<dbReference type="PANTHER" id="PTHR33164:SF89">
    <property type="entry name" value="MARR FAMILY REGULATORY PROTEIN"/>
    <property type="match status" value="1"/>
</dbReference>